<feature type="non-terminal residue" evidence="2">
    <location>
        <position position="256"/>
    </location>
</feature>
<proteinExistence type="predicted"/>
<dbReference type="EMBL" id="BTSY01000007">
    <property type="protein sequence ID" value="GMT36493.1"/>
    <property type="molecule type" value="Genomic_DNA"/>
</dbReference>
<evidence type="ECO:0000313" key="2">
    <source>
        <dbReference type="EMBL" id="GMT36493.1"/>
    </source>
</evidence>
<evidence type="ECO:0000256" key="1">
    <source>
        <dbReference type="SAM" id="MobiDB-lite"/>
    </source>
</evidence>
<evidence type="ECO:0000313" key="3">
    <source>
        <dbReference type="Proteomes" id="UP001432322"/>
    </source>
</evidence>
<dbReference type="AlphaFoldDB" id="A0AAV5X1S6"/>
<feature type="non-terminal residue" evidence="2">
    <location>
        <position position="1"/>
    </location>
</feature>
<feature type="region of interest" description="Disordered" evidence="1">
    <location>
        <begin position="1"/>
        <end position="24"/>
    </location>
</feature>
<gene>
    <name evidence="2" type="ORF">PFISCL1PPCAC_27790</name>
</gene>
<feature type="compositionally biased region" description="Polar residues" evidence="1">
    <location>
        <begin position="181"/>
        <end position="203"/>
    </location>
</feature>
<name>A0AAV5X1S6_9BILA</name>
<comment type="caution">
    <text evidence="2">The sequence shown here is derived from an EMBL/GenBank/DDBJ whole genome shotgun (WGS) entry which is preliminary data.</text>
</comment>
<protein>
    <submittedName>
        <fullName evidence="2">Uncharacterized protein</fullName>
    </submittedName>
</protein>
<organism evidence="2 3">
    <name type="scientific">Pristionchus fissidentatus</name>
    <dbReference type="NCBI Taxonomy" id="1538716"/>
    <lineage>
        <taxon>Eukaryota</taxon>
        <taxon>Metazoa</taxon>
        <taxon>Ecdysozoa</taxon>
        <taxon>Nematoda</taxon>
        <taxon>Chromadorea</taxon>
        <taxon>Rhabditida</taxon>
        <taxon>Rhabditina</taxon>
        <taxon>Diplogasteromorpha</taxon>
        <taxon>Diplogasteroidea</taxon>
        <taxon>Neodiplogasteridae</taxon>
        <taxon>Pristionchus</taxon>
    </lineage>
</organism>
<keyword evidence="3" id="KW-1185">Reference proteome</keyword>
<dbReference type="Proteomes" id="UP001432322">
    <property type="component" value="Unassembled WGS sequence"/>
</dbReference>
<accession>A0AAV5X1S6</accession>
<reference evidence="2" key="1">
    <citation type="submission" date="2023-10" db="EMBL/GenBank/DDBJ databases">
        <title>Genome assembly of Pristionchus species.</title>
        <authorList>
            <person name="Yoshida K."/>
            <person name="Sommer R.J."/>
        </authorList>
    </citation>
    <scope>NUCLEOTIDE SEQUENCE</scope>
    <source>
        <strain evidence="2">RS5133</strain>
    </source>
</reference>
<feature type="region of interest" description="Disordered" evidence="1">
    <location>
        <begin position="169"/>
        <end position="203"/>
    </location>
</feature>
<sequence length="256" mass="27883">LLSIGRSRTHSHTHFMDGQRSNINGSKDVIPGVAGNNVFLPSLFAQPQISSSTHAANPTNLQQWTKHQTFQNVVNWVDQTKNLPMYNMFSGNMAANGTFDSNAWQNASSSQSNMNLATNPLLAAFQQQSLGYMGNKTTTNASSTTFNPLQQLRQPTFDPLNLHATTVSTLNPPISQPKQPPKTKSNDSSIFNTSVPSTSGSFIQHQPSAQFPIGYDKLKEKLNATLQQQPTQQMQQPFPSAVVTQPQFPAAAAATP</sequence>